<protein>
    <submittedName>
        <fullName evidence="3">Uncharacterized protein</fullName>
    </submittedName>
</protein>
<keyword evidence="2" id="KW-0472">Membrane</keyword>
<comment type="caution">
    <text evidence="3">The sequence shown here is derived from an EMBL/GenBank/DDBJ whole genome shotgun (WGS) entry which is preliminary data.</text>
</comment>
<gene>
    <name evidence="3" type="ORF">EV666_10498</name>
</gene>
<proteinExistence type="predicted"/>
<sequence length="302" mass="31581">MPEARKRDAGMMRTGCPSVAHRHIRAGPEPRLPDAGFQARRPWQLAMRDKQSDYNPCHIAPLPAKDAGRMGRNTPIIVEIGGLALLVGGAGLGFYFLDRCSGRGAPSPTPGPNGSQRVRRSSGAAQYETQAPDGIVTLRLGGDGVSAMPGSAAYSVLGEIRRPPPGYQEREESPPPYSEPTTRHATFADSPGEILTTGDVAGDTTALAGEQGAIAQFPLSAPQPFSATMRRHTEIGPPSSNPSRDVRRPGSRSASMTSSDSAAPSLPAAAPGARQASRVGSGDAAVSDAGWDALRFTEGFFV</sequence>
<feature type="transmembrane region" description="Helical" evidence="2">
    <location>
        <begin position="76"/>
        <end position="97"/>
    </location>
</feature>
<dbReference type="AlphaFoldDB" id="A0A4R2GVI6"/>
<reference evidence="3 4" key="1">
    <citation type="submission" date="2019-03" db="EMBL/GenBank/DDBJ databases">
        <title>Genomic Encyclopedia of Type Strains, Phase IV (KMG-IV): sequencing the most valuable type-strain genomes for metagenomic binning, comparative biology and taxonomic classification.</title>
        <authorList>
            <person name="Goeker M."/>
        </authorList>
    </citation>
    <scope>NUCLEOTIDE SEQUENCE [LARGE SCALE GENOMIC DNA]</scope>
    <source>
        <strain evidence="3 4">DSM 22958</strain>
    </source>
</reference>
<keyword evidence="2" id="KW-1133">Transmembrane helix</keyword>
<keyword evidence="4" id="KW-1185">Reference proteome</keyword>
<feature type="region of interest" description="Disordered" evidence="1">
    <location>
        <begin position="158"/>
        <end position="199"/>
    </location>
</feature>
<feature type="region of interest" description="Disordered" evidence="1">
    <location>
        <begin position="105"/>
        <end position="130"/>
    </location>
</feature>
<name>A0A4R2GVI6_9HYPH</name>
<dbReference type="Proteomes" id="UP000294881">
    <property type="component" value="Unassembled WGS sequence"/>
</dbReference>
<organism evidence="3 4">
    <name type="scientific">Camelimonas lactis</name>
    <dbReference type="NCBI Taxonomy" id="659006"/>
    <lineage>
        <taxon>Bacteria</taxon>
        <taxon>Pseudomonadati</taxon>
        <taxon>Pseudomonadota</taxon>
        <taxon>Alphaproteobacteria</taxon>
        <taxon>Hyphomicrobiales</taxon>
        <taxon>Chelatococcaceae</taxon>
        <taxon>Camelimonas</taxon>
    </lineage>
</organism>
<feature type="compositionally biased region" description="Low complexity" evidence="1">
    <location>
        <begin position="251"/>
        <end position="273"/>
    </location>
</feature>
<evidence type="ECO:0000313" key="3">
    <source>
        <dbReference type="EMBL" id="TCO14146.1"/>
    </source>
</evidence>
<evidence type="ECO:0000256" key="2">
    <source>
        <dbReference type="SAM" id="Phobius"/>
    </source>
</evidence>
<feature type="region of interest" description="Disordered" evidence="1">
    <location>
        <begin position="217"/>
        <end position="284"/>
    </location>
</feature>
<dbReference type="EMBL" id="SLWL01000004">
    <property type="protein sequence ID" value="TCO14146.1"/>
    <property type="molecule type" value="Genomic_DNA"/>
</dbReference>
<accession>A0A4R2GVI6</accession>
<evidence type="ECO:0000256" key="1">
    <source>
        <dbReference type="SAM" id="MobiDB-lite"/>
    </source>
</evidence>
<keyword evidence="2" id="KW-0812">Transmembrane</keyword>
<evidence type="ECO:0000313" key="4">
    <source>
        <dbReference type="Proteomes" id="UP000294881"/>
    </source>
</evidence>